<dbReference type="PANTHER" id="PTHR13264:SF5">
    <property type="entry name" value="PRE-MRNA-SPLICING FACTOR SYF2"/>
    <property type="match status" value="1"/>
</dbReference>
<dbReference type="Proteomes" id="UP000054248">
    <property type="component" value="Unassembled WGS sequence"/>
</dbReference>
<dbReference type="STRING" id="1051891.A0A0C3KRK1"/>
<evidence type="ECO:0000256" key="6">
    <source>
        <dbReference type="ARBA" id="ARBA00022728"/>
    </source>
</evidence>
<keyword evidence="5 9" id="KW-0507">mRNA processing</keyword>
<evidence type="ECO:0000256" key="10">
    <source>
        <dbReference type="SAM" id="MobiDB-lite"/>
    </source>
</evidence>
<keyword evidence="6 9" id="KW-0747">Spliceosome</keyword>
<accession>A0A0C3KRK1</accession>
<gene>
    <name evidence="11" type="ORF">M407DRAFT_15476</name>
</gene>
<comment type="function">
    <text evidence="1 9">Involved in pre-mRNA splicing.</text>
</comment>
<evidence type="ECO:0000256" key="5">
    <source>
        <dbReference type="ARBA" id="ARBA00022664"/>
    </source>
</evidence>
<dbReference type="InterPro" id="IPR013260">
    <property type="entry name" value="mRNA_splic_SYF2"/>
</dbReference>
<dbReference type="OrthoDB" id="199717at2759"/>
<dbReference type="PANTHER" id="PTHR13264">
    <property type="entry name" value="GCIP-INTERACTING PROTEIN P29"/>
    <property type="match status" value="1"/>
</dbReference>
<organism evidence="11 12">
    <name type="scientific">Tulasnella calospora MUT 4182</name>
    <dbReference type="NCBI Taxonomy" id="1051891"/>
    <lineage>
        <taxon>Eukaryota</taxon>
        <taxon>Fungi</taxon>
        <taxon>Dikarya</taxon>
        <taxon>Basidiomycota</taxon>
        <taxon>Agaricomycotina</taxon>
        <taxon>Agaricomycetes</taxon>
        <taxon>Cantharellales</taxon>
        <taxon>Tulasnellaceae</taxon>
        <taxon>Tulasnella</taxon>
    </lineage>
</organism>
<evidence type="ECO:0000313" key="12">
    <source>
        <dbReference type="Proteomes" id="UP000054248"/>
    </source>
</evidence>
<dbReference type="AlphaFoldDB" id="A0A0C3KRK1"/>
<evidence type="ECO:0000256" key="2">
    <source>
        <dbReference type="ARBA" id="ARBA00004123"/>
    </source>
</evidence>
<keyword evidence="8 9" id="KW-0539">Nucleus</keyword>
<reference evidence="11 12" key="1">
    <citation type="submission" date="2014-04" db="EMBL/GenBank/DDBJ databases">
        <authorList>
            <consortium name="DOE Joint Genome Institute"/>
            <person name="Kuo A."/>
            <person name="Girlanda M."/>
            <person name="Perotto S."/>
            <person name="Kohler A."/>
            <person name="Nagy L.G."/>
            <person name="Floudas D."/>
            <person name="Copeland A."/>
            <person name="Barry K.W."/>
            <person name="Cichocki N."/>
            <person name="Veneault-Fourrey C."/>
            <person name="LaButti K."/>
            <person name="Lindquist E.A."/>
            <person name="Lipzen A."/>
            <person name="Lundell T."/>
            <person name="Morin E."/>
            <person name="Murat C."/>
            <person name="Sun H."/>
            <person name="Tunlid A."/>
            <person name="Henrissat B."/>
            <person name="Grigoriev I.V."/>
            <person name="Hibbett D.S."/>
            <person name="Martin F."/>
            <person name="Nordberg H.P."/>
            <person name="Cantor M.N."/>
            <person name="Hua S.X."/>
        </authorList>
    </citation>
    <scope>NUCLEOTIDE SEQUENCE [LARGE SCALE GENOMIC DNA]</scope>
    <source>
        <strain evidence="11 12">MUT 4182</strain>
    </source>
</reference>
<evidence type="ECO:0000256" key="9">
    <source>
        <dbReference type="RuleBase" id="RU367148"/>
    </source>
</evidence>
<dbReference type="GO" id="GO:0071014">
    <property type="term" value="C:post-mRNA release spliceosomal complex"/>
    <property type="evidence" value="ECO:0007669"/>
    <property type="project" value="TreeGrafter"/>
</dbReference>
<feature type="compositionally biased region" description="Basic and acidic residues" evidence="10">
    <location>
        <begin position="22"/>
        <end position="48"/>
    </location>
</feature>
<dbReference type="GO" id="GO:0000974">
    <property type="term" value="C:Prp19 complex"/>
    <property type="evidence" value="ECO:0007669"/>
    <property type="project" value="TreeGrafter"/>
</dbReference>
<name>A0A0C3KRK1_9AGAM</name>
<comment type="similarity">
    <text evidence="3 9">Belongs to the SYF2 family.</text>
</comment>
<proteinExistence type="inferred from homology"/>
<keyword evidence="7 9" id="KW-0508">mRNA splicing</keyword>
<dbReference type="GO" id="GO:0000398">
    <property type="term" value="P:mRNA splicing, via spliceosome"/>
    <property type="evidence" value="ECO:0007669"/>
    <property type="project" value="UniProtKB-UniRule"/>
</dbReference>
<dbReference type="EMBL" id="KN823069">
    <property type="protein sequence ID" value="KIO24068.1"/>
    <property type="molecule type" value="Genomic_DNA"/>
</dbReference>
<evidence type="ECO:0000256" key="1">
    <source>
        <dbReference type="ARBA" id="ARBA00003777"/>
    </source>
</evidence>
<evidence type="ECO:0000256" key="8">
    <source>
        <dbReference type="ARBA" id="ARBA00023242"/>
    </source>
</evidence>
<dbReference type="GO" id="GO:0071013">
    <property type="term" value="C:catalytic step 2 spliceosome"/>
    <property type="evidence" value="ECO:0007669"/>
    <property type="project" value="TreeGrafter"/>
</dbReference>
<evidence type="ECO:0000256" key="4">
    <source>
        <dbReference type="ARBA" id="ARBA00014745"/>
    </source>
</evidence>
<sequence>MEERQAKMQQLRAKMRSTLQANRKDLVEESAKAKVTARDLARQEKQRKLAETLRQRLDAEERGEDVDRKKNWEYTIEENDEWEKRQARKKRRSNFEFNDYEDAARRRYKKDVDLLKPDLEAYQKQKEAAAGSSSQAVAAHEDLYRDANSLVYADHKPSEEAIDRVASKLNADIDRRRNFSKTRVNEKEGDVTYINEANRVFNKKIERYYNKYTAEIRANFERGTAL</sequence>
<protein>
    <recommendedName>
        <fullName evidence="4 9">Pre-mRNA-splicing factor SYF2</fullName>
    </recommendedName>
</protein>
<comment type="subunit">
    <text evidence="9">May be part of a spliceosome complex.</text>
</comment>
<evidence type="ECO:0000256" key="3">
    <source>
        <dbReference type="ARBA" id="ARBA00010028"/>
    </source>
</evidence>
<evidence type="ECO:0000313" key="11">
    <source>
        <dbReference type="EMBL" id="KIO24068.1"/>
    </source>
</evidence>
<dbReference type="HOGENOM" id="CLU_051065_2_1_1"/>
<comment type="subcellular location">
    <subcellularLocation>
        <location evidence="2 9">Nucleus</location>
    </subcellularLocation>
</comment>
<dbReference type="Pfam" id="PF08231">
    <property type="entry name" value="SYF2"/>
    <property type="match status" value="1"/>
</dbReference>
<keyword evidence="12" id="KW-1185">Reference proteome</keyword>
<evidence type="ECO:0000256" key="7">
    <source>
        <dbReference type="ARBA" id="ARBA00023187"/>
    </source>
</evidence>
<reference evidence="12" key="2">
    <citation type="submission" date="2015-01" db="EMBL/GenBank/DDBJ databases">
        <title>Evolutionary Origins and Diversification of the Mycorrhizal Mutualists.</title>
        <authorList>
            <consortium name="DOE Joint Genome Institute"/>
            <consortium name="Mycorrhizal Genomics Consortium"/>
            <person name="Kohler A."/>
            <person name="Kuo A."/>
            <person name="Nagy L.G."/>
            <person name="Floudas D."/>
            <person name="Copeland A."/>
            <person name="Barry K.W."/>
            <person name="Cichocki N."/>
            <person name="Veneault-Fourrey C."/>
            <person name="LaButti K."/>
            <person name="Lindquist E.A."/>
            <person name="Lipzen A."/>
            <person name="Lundell T."/>
            <person name="Morin E."/>
            <person name="Murat C."/>
            <person name="Riley R."/>
            <person name="Ohm R."/>
            <person name="Sun H."/>
            <person name="Tunlid A."/>
            <person name="Henrissat B."/>
            <person name="Grigoriev I.V."/>
            <person name="Hibbett D.S."/>
            <person name="Martin F."/>
        </authorList>
    </citation>
    <scope>NUCLEOTIDE SEQUENCE [LARGE SCALE GENOMIC DNA]</scope>
    <source>
        <strain evidence="12">MUT 4182</strain>
    </source>
</reference>
<feature type="region of interest" description="Disordered" evidence="10">
    <location>
        <begin position="1"/>
        <end position="48"/>
    </location>
</feature>